<accession>D4Z174</accession>
<dbReference type="KEGG" id="sjp:SJA_C1-15220"/>
<evidence type="ECO:0000313" key="2">
    <source>
        <dbReference type="Proteomes" id="UP000007753"/>
    </source>
</evidence>
<reference evidence="1 2" key="1">
    <citation type="journal article" date="2010" name="J. Bacteriol.">
        <title>Complete genome sequence of the representative gamma-hexachlorocyclohexane-degrading bacterium Sphingobium japonicum UT26.</title>
        <authorList>
            <person name="Nagata Y."/>
            <person name="Ohtsubo Y."/>
            <person name="Endo R."/>
            <person name="Ichikawa N."/>
            <person name="Ankai A."/>
            <person name="Oguchi A."/>
            <person name="Fukui S."/>
            <person name="Fujita N."/>
            <person name="Tsuda M."/>
        </authorList>
    </citation>
    <scope>NUCLEOTIDE SEQUENCE [LARGE SCALE GENOMIC DNA]</scope>
    <source>
        <strain evidence="2">DSM 16413 / CCM 7287 / MTCC 6362 / UT26 / NBRC 101211 / UT26S</strain>
    </source>
</reference>
<dbReference type="STRING" id="452662.SJA_C1-15220"/>
<organism evidence="1 2">
    <name type="scientific">Sphingobium indicum (strain DSM 16413 / CCM 7287 / MTCC 6362 / UT26 / NBRC 101211 / UT26S)</name>
    <name type="common">Sphingobium japonicum</name>
    <dbReference type="NCBI Taxonomy" id="452662"/>
    <lineage>
        <taxon>Bacteria</taxon>
        <taxon>Pseudomonadati</taxon>
        <taxon>Pseudomonadota</taxon>
        <taxon>Alphaproteobacteria</taxon>
        <taxon>Sphingomonadales</taxon>
        <taxon>Sphingomonadaceae</taxon>
        <taxon>Sphingobium</taxon>
    </lineage>
</organism>
<keyword evidence="2" id="KW-1185">Reference proteome</keyword>
<dbReference type="EMBL" id="AP010803">
    <property type="protein sequence ID" value="BAI96356.1"/>
    <property type="molecule type" value="Genomic_DNA"/>
</dbReference>
<gene>
    <name evidence="1" type="ordered locus">SJA_C1-15220</name>
</gene>
<dbReference type="Proteomes" id="UP000007753">
    <property type="component" value="Chromosome 1"/>
</dbReference>
<protein>
    <submittedName>
        <fullName evidence="1">Uncharacterized protein</fullName>
    </submittedName>
</protein>
<proteinExistence type="predicted"/>
<dbReference type="HOGENOM" id="CLU_2345236_0_0_5"/>
<name>D4Z174_SPHIU</name>
<evidence type="ECO:0000313" key="1">
    <source>
        <dbReference type="EMBL" id="BAI96356.1"/>
    </source>
</evidence>
<dbReference type="AlphaFoldDB" id="D4Z174"/>
<sequence length="97" mass="11206">MATGDRPGAGCIDIRPWWPANGRSESRASLQESRKAANFRLVIFKISIQPRDVFAWPARNGFASSWIYYVLRYWKAYLTFSVTAFRWVAEIAMDQGR</sequence>